<evidence type="ECO:0000313" key="2">
    <source>
        <dbReference type="EMBL" id="MQL77933.1"/>
    </source>
</evidence>
<dbReference type="EMBL" id="NMUH01000373">
    <property type="protein sequence ID" value="MQL77933.1"/>
    <property type="molecule type" value="Genomic_DNA"/>
</dbReference>
<feature type="compositionally biased region" description="Basic and acidic residues" evidence="1">
    <location>
        <begin position="94"/>
        <end position="107"/>
    </location>
</feature>
<dbReference type="AlphaFoldDB" id="A0A843U9A4"/>
<gene>
    <name evidence="2" type="ORF">Taro_010355</name>
</gene>
<keyword evidence="3" id="KW-1185">Reference proteome</keyword>
<comment type="caution">
    <text evidence="2">The sequence shown here is derived from an EMBL/GenBank/DDBJ whole genome shotgun (WGS) entry which is preliminary data.</text>
</comment>
<evidence type="ECO:0000256" key="1">
    <source>
        <dbReference type="SAM" id="MobiDB-lite"/>
    </source>
</evidence>
<name>A0A843U9A4_COLES</name>
<accession>A0A843U9A4</accession>
<protein>
    <submittedName>
        <fullName evidence="2">Uncharacterized protein</fullName>
    </submittedName>
</protein>
<proteinExistence type="predicted"/>
<feature type="region of interest" description="Disordered" evidence="1">
    <location>
        <begin position="78"/>
        <end position="121"/>
    </location>
</feature>
<organism evidence="2 3">
    <name type="scientific">Colocasia esculenta</name>
    <name type="common">Wild taro</name>
    <name type="synonym">Arum esculentum</name>
    <dbReference type="NCBI Taxonomy" id="4460"/>
    <lineage>
        <taxon>Eukaryota</taxon>
        <taxon>Viridiplantae</taxon>
        <taxon>Streptophyta</taxon>
        <taxon>Embryophyta</taxon>
        <taxon>Tracheophyta</taxon>
        <taxon>Spermatophyta</taxon>
        <taxon>Magnoliopsida</taxon>
        <taxon>Liliopsida</taxon>
        <taxon>Araceae</taxon>
        <taxon>Aroideae</taxon>
        <taxon>Colocasieae</taxon>
        <taxon>Colocasia</taxon>
    </lineage>
</organism>
<reference evidence="2" key="1">
    <citation type="submission" date="2017-07" db="EMBL/GenBank/DDBJ databases">
        <title>Taro Niue Genome Assembly and Annotation.</title>
        <authorList>
            <person name="Atibalentja N."/>
            <person name="Keating K."/>
            <person name="Fields C.J."/>
        </authorList>
    </citation>
    <scope>NUCLEOTIDE SEQUENCE</scope>
    <source>
        <strain evidence="2">Niue_2</strain>
        <tissue evidence="2">Leaf</tissue>
    </source>
</reference>
<dbReference type="Proteomes" id="UP000652761">
    <property type="component" value="Unassembled WGS sequence"/>
</dbReference>
<evidence type="ECO:0000313" key="3">
    <source>
        <dbReference type="Proteomes" id="UP000652761"/>
    </source>
</evidence>
<sequence>MDTKPRQAAMDVDAYIPELDALQIQKRPRFSRPLFRKPSPNDRNLMASIAAIKIRAWRQPLLPLTLLATTCVSLSSSGGDSVHAMASRGRHGAQAREDEQRREERGEQQAPAPQGPTVLPPPAPVDYVVFMQDLVQAMQTQAQNQAALQAQLQAQAPAPVPQEYGHGGPSIMERFKRMAPPSFKGESQPLLAKSWMRKVEKIFWAIRCVEEDQVSLATYMLQFPNPHPRLEEKVGFLVPLPDRRQQRPSSFRSATTTAIPSRSVMTVAVLSRSMTMAAILLPIYDDSGHPFPIGDDGSHLLSFGDDGSISPSRFCISPSTLCSLSPSLIRMKGDPLAPPFQPPGSCTSLSFTLSHAHEGYQRSQ</sequence>